<keyword evidence="2" id="KW-0732">Signal</keyword>
<name>A0ABY7UR38_9RHOB</name>
<evidence type="ECO:0000313" key="3">
    <source>
        <dbReference type="EMBL" id="WDA11334.1"/>
    </source>
</evidence>
<gene>
    <name evidence="3" type="ORF">PRL19_08350</name>
</gene>
<reference evidence="3 4" key="1">
    <citation type="submission" date="2023-02" db="EMBL/GenBank/DDBJ databases">
        <title>Whole genome sequenc of Paracoccus marcusii MBLB0836.</title>
        <authorList>
            <person name="Seo M.-J."/>
            <person name="Cho E.-S."/>
            <person name="Hwang C.Y."/>
        </authorList>
    </citation>
    <scope>NUCLEOTIDE SEQUENCE [LARGE SCALE GENOMIC DNA]</scope>
    <source>
        <strain evidence="3 4">MBLB0836</strain>
    </source>
</reference>
<dbReference type="Pfam" id="PF09608">
    <property type="entry name" value="Alph_Pro_TM"/>
    <property type="match status" value="1"/>
</dbReference>
<dbReference type="InterPro" id="IPR019088">
    <property type="entry name" value="CHP02186-rel_TM"/>
</dbReference>
<feature type="transmembrane region" description="Helical" evidence="1">
    <location>
        <begin position="273"/>
        <end position="294"/>
    </location>
</feature>
<evidence type="ECO:0000313" key="4">
    <source>
        <dbReference type="Proteomes" id="UP001216899"/>
    </source>
</evidence>
<keyword evidence="1" id="KW-1133">Transmembrane helix</keyword>
<feature type="signal peptide" evidence="2">
    <location>
        <begin position="1"/>
        <end position="20"/>
    </location>
</feature>
<keyword evidence="1" id="KW-0812">Transmembrane</keyword>
<keyword evidence="1" id="KW-0472">Membrane</keyword>
<feature type="chain" id="PRO_5046251252" evidence="2">
    <location>
        <begin position="21"/>
        <end position="300"/>
    </location>
</feature>
<accession>A0ABY7UR38</accession>
<evidence type="ECO:0000256" key="2">
    <source>
        <dbReference type="SAM" id="SignalP"/>
    </source>
</evidence>
<proteinExistence type="predicted"/>
<organism evidence="3 4">
    <name type="scientific">Paracoccus marcusii</name>
    <dbReference type="NCBI Taxonomy" id="59779"/>
    <lineage>
        <taxon>Bacteria</taxon>
        <taxon>Pseudomonadati</taxon>
        <taxon>Pseudomonadota</taxon>
        <taxon>Alphaproteobacteria</taxon>
        <taxon>Rhodobacterales</taxon>
        <taxon>Paracoccaceae</taxon>
        <taxon>Paracoccus</taxon>
    </lineage>
</organism>
<dbReference type="RefSeq" id="WP_273742611.1">
    <property type="nucleotide sequence ID" value="NZ_CP117466.1"/>
</dbReference>
<dbReference type="Proteomes" id="UP001216899">
    <property type="component" value="Chromosome"/>
</dbReference>
<protein>
    <submittedName>
        <fullName evidence="3">TIGR02186 family protein</fullName>
    </submittedName>
</protein>
<evidence type="ECO:0000256" key="1">
    <source>
        <dbReference type="SAM" id="Phobius"/>
    </source>
</evidence>
<dbReference type="EMBL" id="CP117466">
    <property type="protein sequence ID" value="WDA11334.1"/>
    <property type="molecule type" value="Genomic_DNA"/>
</dbReference>
<sequence length="300" mass="32590">MMRGVVLAMMLALLPGALMAQGAGSTMPTDPDAGLIPPVDAPQVWPLFPDPGSPRGDPVAPADQGGEQVVAGLSNSAVAITTSFDGSDILIYGAVRRETPIPDGPLDVIVTIEAPSEPLTIWQKARRFGIWVNTERVDVGAAPSFYAVATTRPLDDILAPDWDNRYRISLPLVLRAFGGAPEVEDTLPYTQALLRLRQQNGHYRMEEGAVTLVEDTLFRTDIRLPANLIEGDYRARIFLLREGAVIDAYGAAIEVRKVGLERWLYRLAFDQPLLYGLMSLAVAVIAGWGASAAFRKLRRA</sequence>
<keyword evidence="4" id="KW-1185">Reference proteome</keyword>